<protein>
    <submittedName>
        <fullName evidence="2">Uncharacterized protein</fullName>
    </submittedName>
</protein>
<dbReference type="InterPro" id="IPR010721">
    <property type="entry name" value="UstE-like"/>
</dbReference>
<feature type="transmembrane region" description="Helical" evidence="1">
    <location>
        <begin position="97"/>
        <end position="124"/>
    </location>
</feature>
<dbReference type="Gene3D" id="1.20.120.1630">
    <property type="match status" value="1"/>
</dbReference>
<evidence type="ECO:0000256" key="1">
    <source>
        <dbReference type="SAM" id="Phobius"/>
    </source>
</evidence>
<keyword evidence="1" id="KW-0812">Transmembrane</keyword>
<dbReference type="PATRIC" id="fig|1619138.3.peg.290"/>
<dbReference type="PANTHER" id="PTHR32251">
    <property type="entry name" value="3-OXO-5-ALPHA-STEROID 4-DEHYDROGENASE"/>
    <property type="match status" value="1"/>
</dbReference>
<accession>A0A0G0YR54</accession>
<gene>
    <name evidence="2" type="ORF">UV00_C0004G0038</name>
</gene>
<feature type="transmembrane region" description="Helical" evidence="1">
    <location>
        <begin position="6"/>
        <end position="25"/>
    </location>
</feature>
<organism evidence="2 3">
    <name type="scientific">candidate division WWE3 bacterium GW2011_GWF1_42_14</name>
    <dbReference type="NCBI Taxonomy" id="1619138"/>
    <lineage>
        <taxon>Bacteria</taxon>
        <taxon>Katanobacteria</taxon>
    </lineage>
</organism>
<dbReference type="AlphaFoldDB" id="A0A0G0YR54"/>
<keyword evidence="1" id="KW-0472">Membrane</keyword>
<dbReference type="Pfam" id="PF06966">
    <property type="entry name" value="DUF1295"/>
    <property type="match status" value="1"/>
</dbReference>
<evidence type="ECO:0000313" key="3">
    <source>
        <dbReference type="Proteomes" id="UP000033847"/>
    </source>
</evidence>
<evidence type="ECO:0000313" key="2">
    <source>
        <dbReference type="EMBL" id="KKS39112.1"/>
    </source>
</evidence>
<feature type="transmembrane region" description="Helical" evidence="1">
    <location>
        <begin position="32"/>
        <end position="49"/>
    </location>
</feature>
<dbReference type="PANTHER" id="PTHR32251:SF17">
    <property type="entry name" value="STEROID 5-ALPHA REDUCTASE C-TERMINAL DOMAIN-CONTAINING PROTEIN"/>
    <property type="match status" value="1"/>
</dbReference>
<feature type="transmembrane region" description="Helical" evidence="1">
    <location>
        <begin position="55"/>
        <end position="76"/>
    </location>
</feature>
<keyword evidence="1" id="KW-1133">Transmembrane helix</keyword>
<proteinExistence type="predicted"/>
<comment type="caution">
    <text evidence="2">The sequence shown here is derived from an EMBL/GenBank/DDBJ whole genome shotgun (WGS) entry which is preliminary data.</text>
</comment>
<dbReference type="Proteomes" id="UP000033847">
    <property type="component" value="Unassembled WGS sequence"/>
</dbReference>
<name>A0A0G0YR54_UNCKA</name>
<reference evidence="2 3" key="1">
    <citation type="journal article" date="2015" name="Nature">
        <title>rRNA introns, odd ribosomes, and small enigmatic genomes across a large radiation of phyla.</title>
        <authorList>
            <person name="Brown C.T."/>
            <person name="Hug L.A."/>
            <person name="Thomas B.C."/>
            <person name="Sharon I."/>
            <person name="Castelle C.J."/>
            <person name="Singh A."/>
            <person name="Wilkins M.J."/>
            <person name="Williams K.H."/>
            <person name="Banfield J.F."/>
        </authorList>
    </citation>
    <scope>NUCLEOTIDE SEQUENCE [LARGE SCALE GENOMIC DNA]</scope>
</reference>
<feature type="transmembrane region" description="Helical" evidence="1">
    <location>
        <begin position="136"/>
        <end position="154"/>
    </location>
</feature>
<dbReference type="EMBL" id="LCCU01000004">
    <property type="protein sequence ID" value="KKS39112.1"/>
    <property type="molecule type" value="Genomic_DNA"/>
</dbReference>
<sequence>MNYYLVLFLIVMGYMTAWFAVSLIVKRNDIADVAWGIGFVLLAWTSYFLSKNTHWSHILVNSLVTIWGLRLSYHIFNRNRKKPEDYRYAEWRKQWGRLFYIKSFLQVFVLQGILLFLISIPVTILNKSGAQNVPTFAFVGAAIWTIGFIFESVGDDQLSKFIKNPDNGGKVLNTGLWKYSRHPNYFGEVTQWWGIWIISVCITNNWFTIVGPSLITFLILKVSGIPLLEEKMATQPEYGEYASKTSMFIPWFPKS</sequence>
<dbReference type="GO" id="GO:0016020">
    <property type="term" value="C:membrane"/>
    <property type="evidence" value="ECO:0007669"/>
    <property type="project" value="TreeGrafter"/>
</dbReference>
<dbReference type="PROSITE" id="PS50244">
    <property type="entry name" value="S5A_REDUCTASE"/>
    <property type="match status" value="1"/>
</dbReference>